<dbReference type="FunFam" id="3.90.79.10:FF:000020">
    <property type="entry name" value="Pre-mRNA cleavage factor Im subunit 2"/>
    <property type="match status" value="1"/>
</dbReference>
<dbReference type="Gene3D" id="3.90.79.10">
    <property type="entry name" value="Nucleoside Triphosphate Pyrophosphohydrolase"/>
    <property type="match status" value="1"/>
</dbReference>
<dbReference type="Proteomes" id="UP000195402">
    <property type="component" value="Unassembled WGS sequence"/>
</dbReference>
<evidence type="ECO:0000256" key="6">
    <source>
        <dbReference type="PIRNR" id="PIRNR017888"/>
    </source>
</evidence>
<comment type="similarity">
    <text evidence="1 6">Belongs to the Nudix hydrolase family. CPSF5 subfamily.</text>
</comment>
<dbReference type="InterPro" id="IPR015797">
    <property type="entry name" value="NUDIX_hydrolase-like_dom_sf"/>
</dbReference>
<dbReference type="SUPFAM" id="SSF55811">
    <property type="entry name" value="Nudix"/>
    <property type="match status" value="1"/>
</dbReference>
<dbReference type="GO" id="GO:0003729">
    <property type="term" value="F:mRNA binding"/>
    <property type="evidence" value="ECO:0007669"/>
    <property type="project" value="UniProtKB-UniRule"/>
</dbReference>
<dbReference type="FunCoup" id="A0A200Q210">
    <property type="interactions" value="759"/>
</dbReference>
<accession>A0A200Q210</accession>
<comment type="subunit">
    <text evidence="6">Homodimer. Component of the cleavage factor Im (CFIm) complex.</text>
</comment>
<protein>
    <recommendedName>
        <fullName evidence="6">Pre-mRNA cleavage factor Im 25 kDa subunit</fullName>
    </recommendedName>
</protein>
<keyword evidence="4 6" id="KW-0539">Nucleus</keyword>
<evidence type="ECO:0000256" key="5">
    <source>
        <dbReference type="ARBA" id="ARBA00054854"/>
    </source>
</evidence>
<comment type="caution">
    <text evidence="7">The sequence shown here is derived from an EMBL/GenBank/DDBJ whole genome shotgun (WGS) entry which is preliminary data.</text>
</comment>
<evidence type="ECO:0000313" key="7">
    <source>
        <dbReference type="EMBL" id="OVA04478.1"/>
    </source>
</evidence>
<dbReference type="InterPro" id="IPR016706">
    <property type="entry name" value="Cleav_polyA_spec_factor_su5"/>
</dbReference>
<proteinExistence type="inferred from homology"/>
<comment type="subcellular location">
    <subcellularLocation>
        <location evidence="6">Nucleus</location>
    </subcellularLocation>
    <text evidence="6">In punctate subnuclear structures localized adjacent to nuclear speckles, called paraspeckles.</text>
</comment>
<sequence length="243" mass="27853">MEDQMAVSSAQHNNNSIESSYVVNIYPLNCYYFGSKEAVLPKTETTYYDQIQKWKANYSINGMRTCVAAVMLVELFNQPHLLVLQVRNSFFKLPGGRLRPGESDIEGLKRKLSSKLSSNENGIDNDWEVGECLGMWWRPDFETSLCPYLSPHVQSPKECLKLFLVKLPMTRRFIVPQNLKLLAVPVFQVHDNVKTYGSIISEVPGLLSRFSFNMIQVFRTMIELWVVAILQKGGKMKQMFDPT</sequence>
<dbReference type="EMBL" id="MVGT01003301">
    <property type="protein sequence ID" value="OVA04478.1"/>
    <property type="molecule type" value="Genomic_DNA"/>
</dbReference>
<dbReference type="CDD" id="cd18871">
    <property type="entry name" value="NUDIX_Cfim25_Nudt21"/>
    <property type="match status" value="1"/>
</dbReference>
<dbReference type="PIRSF" id="PIRSF017888">
    <property type="entry name" value="CPSF-25"/>
    <property type="match status" value="1"/>
</dbReference>
<evidence type="ECO:0000256" key="4">
    <source>
        <dbReference type="ARBA" id="ARBA00023242"/>
    </source>
</evidence>
<evidence type="ECO:0000256" key="3">
    <source>
        <dbReference type="ARBA" id="ARBA00022884"/>
    </source>
</evidence>
<comment type="function">
    <text evidence="5">Component of the cleavage factor Im (CFIm) complex that plays a key role in pre-mRNA 3'-processing. Involved in association with CPSF6 or CPSF7 in pre-MRNA 3'-end poly(A) site cleavage and poly(A) addition. NUDT21/CPSF5 binds to cleavage and polyadenylation RNA substrates. The homodimer mediates simultaneous sequence-specific recognition of two 5'-UGUA-3' elements within the pre-mRNA. Binds to, but does not hydrolyze mono- and di-adenosine nucleotides. May have a role in mRNA export.</text>
</comment>
<keyword evidence="3 6" id="KW-0694">RNA-binding</keyword>
<dbReference type="STRING" id="56857.A0A200Q210"/>
<dbReference type="OrthoDB" id="277288at2759"/>
<dbReference type="GO" id="GO:0005849">
    <property type="term" value="C:mRNA cleavage factor complex"/>
    <property type="evidence" value="ECO:0007669"/>
    <property type="project" value="UniProtKB-UniRule"/>
</dbReference>
<dbReference type="OMA" id="IPLCQIN"/>
<evidence type="ECO:0000313" key="8">
    <source>
        <dbReference type="Proteomes" id="UP000195402"/>
    </source>
</evidence>
<evidence type="ECO:0000256" key="2">
    <source>
        <dbReference type="ARBA" id="ARBA00022664"/>
    </source>
</evidence>
<dbReference type="InParanoid" id="A0A200Q210"/>
<keyword evidence="2 6" id="KW-0507">mRNA processing</keyword>
<evidence type="ECO:0000256" key="1">
    <source>
        <dbReference type="ARBA" id="ARBA00009710"/>
    </source>
</evidence>
<dbReference type="GO" id="GO:0031124">
    <property type="term" value="P:mRNA 3'-end processing"/>
    <property type="evidence" value="ECO:0007669"/>
    <property type="project" value="InterPro"/>
</dbReference>
<reference evidence="7 8" key="1">
    <citation type="journal article" date="2017" name="Mol. Plant">
        <title>The Genome of Medicinal Plant Macleaya cordata Provides New Insights into Benzylisoquinoline Alkaloids Metabolism.</title>
        <authorList>
            <person name="Liu X."/>
            <person name="Liu Y."/>
            <person name="Huang P."/>
            <person name="Ma Y."/>
            <person name="Qing Z."/>
            <person name="Tang Q."/>
            <person name="Cao H."/>
            <person name="Cheng P."/>
            <person name="Zheng Y."/>
            <person name="Yuan Z."/>
            <person name="Zhou Y."/>
            <person name="Liu J."/>
            <person name="Tang Z."/>
            <person name="Zhuo Y."/>
            <person name="Zhang Y."/>
            <person name="Yu L."/>
            <person name="Huang J."/>
            <person name="Yang P."/>
            <person name="Peng Q."/>
            <person name="Zhang J."/>
            <person name="Jiang W."/>
            <person name="Zhang Z."/>
            <person name="Lin K."/>
            <person name="Ro D.K."/>
            <person name="Chen X."/>
            <person name="Xiong X."/>
            <person name="Shang Y."/>
            <person name="Huang S."/>
            <person name="Zeng J."/>
        </authorList>
    </citation>
    <scope>NUCLEOTIDE SEQUENCE [LARGE SCALE GENOMIC DNA]</scope>
    <source>
        <strain evidence="8">cv. BLH2017</strain>
        <tissue evidence="7">Root</tissue>
    </source>
</reference>
<dbReference type="AlphaFoldDB" id="A0A200Q210"/>
<name>A0A200Q210_MACCD</name>
<dbReference type="Pfam" id="PF13869">
    <property type="entry name" value="NUDIX_2"/>
    <property type="match status" value="1"/>
</dbReference>
<keyword evidence="8" id="KW-1185">Reference proteome</keyword>
<gene>
    <name evidence="7" type="ORF">BVC80_1717g44</name>
</gene>
<organism evidence="7 8">
    <name type="scientific">Macleaya cordata</name>
    <name type="common">Five-seeded plume-poppy</name>
    <name type="synonym">Bocconia cordata</name>
    <dbReference type="NCBI Taxonomy" id="56857"/>
    <lineage>
        <taxon>Eukaryota</taxon>
        <taxon>Viridiplantae</taxon>
        <taxon>Streptophyta</taxon>
        <taxon>Embryophyta</taxon>
        <taxon>Tracheophyta</taxon>
        <taxon>Spermatophyta</taxon>
        <taxon>Magnoliopsida</taxon>
        <taxon>Ranunculales</taxon>
        <taxon>Papaveraceae</taxon>
        <taxon>Papaveroideae</taxon>
        <taxon>Macleaya</taxon>
    </lineage>
</organism>
<dbReference type="PANTHER" id="PTHR13047">
    <property type="entry name" value="PRE-MRNA CLEAVAGE FACTOR IM, 25KD SUBUNIT"/>
    <property type="match status" value="1"/>
</dbReference>